<dbReference type="InterPro" id="IPR038418">
    <property type="entry name" value="6-PTP_synth/QueD_sf"/>
</dbReference>
<dbReference type="SUPFAM" id="SSF55620">
    <property type="entry name" value="Tetrahydrobiopterin biosynthesis enzymes-like"/>
    <property type="match status" value="1"/>
</dbReference>
<keyword evidence="4" id="KW-0456">Lyase</keyword>
<dbReference type="GO" id="GO:0046872">
    <property type="term" value="F:metal ion binding"/>
    <property type="evidence" value="ECO:0007669"/>
    <property type="project" value="UniProtKB-KW"/>
</dbReference>
<dbReference type="PANTHER" id="PTHR12589">
    <property type="entry name" value="PYRUVOYL TETRAHYDROBIOPTERIN SYNTHASE"/>
    <property type="match status" value="1"/>
</dbReference>
<comment type="cofactor">
    <cofactor evidence="1">
        <name>Zn(2+)</name>
        <dbReference type="ChEBI" id="CHEBI:29105"/>
    </cofactor>
</comment>
<evidence type="ECO:0000256" key="3">
    <source>
        <dbReference type="ARBA" id="ARBA00022833"/>
    </source>
</evidence>
<accession>A0A8S5UUU0</accession>
<name>A0A8S5UUU0_9CAUD</name>
<proteinExistence type="predicted"/>
<keyword evidence="3" id="KW-0862">Zinc</keyword>
<dbReference type="Gene3D" id="3.30.479.10">
    <property type="entry name" value="6-pyruvoyl tetrahydropterin synthase/QueD"/>
    <property type="match status" value="1"/>
</dbReference>
<dbReference type="GO" id="GO:0070497">
    <property type="term" value="F:6-carboxytetrahydropterin synthase activity"/>
    <property type="evidence" value="ECO:0007669"/>
    <property type="project" value="TreeGrafter"/>
</dbReference>
<evidence type="ECO:0000256" key="2">
    <source>
        <dbReference type="ARBA" id="ARBA00022723"/>
    </source>
</evidence>
<organism evidence="5">
    <name type="scientific">Siphoviridae sp. ctaDn21</name>
    <dbReference type="NCBI Taxonomy" id="2825563"/>
    <lineage>
        <taxon>Viruses</taxon>
        <taxon>Duplodnaviria</taxon>
        <taxon>Heunggongvirae</taxon>
        <taxon>Uroviricota</taxon>
        <taxon>Caudoviricetes</taxon>
    </lineage>
</organism>
<protein>
    <submittedName>
        <fullName evidence="5">6-pyruvoyl tetrahydropterin synthase</fullName>
    </submittedName>
</protein>
<evidence type="ECO:0000256" key="1">
    <source>
        <dbReference type="ARBA" id="ARBA00001947"/>
    </source>
</evidence>
<dbReference type="EMBL" id="BK016144">
    <property type="protein sequence ID" value="DAF98247.1"/>
    <property type="molecule type" value="Genomic_DNA"/>
</dbReference>
<reference evidence="5" key="1">
    <citation type="journal article" date="2021" name="Proc. Natl. Acad. Sci. U.S.A.">
        <title>A Catalog of Tens of Thousands of Viruses from Human Metagenomes Reveals Hidden Associations with Chronic Diseases.</title>
        <authorList>
            <person name="Tisza M.J."/>
            <person name="Buck C.B."/>
        </authorList>
    </citation>
    <scope>NUCLEOTIDE SEQUENCE</scope>
    <source>
        <strain evidence="5">CtaDn21</strain>
    </source>
</reference>
<dbReference type="PANTHER" id="PTHR12589:SF7">
    <property type="entry name" value="6-PYRUVOYL TETRAHYDROBIOPTERIN SYNTHASE"/>
    <property type="match status" value="1"/>
</dbReference>
<dbReference type="InterPro" id="IPR007115">
    <property type="entry name" value="6-PTP_synth/QueD"/>
</dbReference>
<sequence>MKVSKTLSFDAAHQLVGHFGKCANLHGHTYKVEISLAGENIQEGSSQGMVVDFYHVKQVAGKFIDRLDHATLLQGNEPIALANAVDTKRVLFGFRTTAENMSRFLTWTLTQLMWKYARIDSIKLWETPTGCAECTYYEIFTEEEIELYKNVTFINKDGDKEEVITVREILEQEQVHG</sequence>
<evidence type="ECO:0000313" key="5">
    <source>
        <dbReference type="EMBL" id="DAF98247.1"/>
    </source>
</evidence>
<keyword evidence="2" id="KW-0479">Metal-binding</keyword>
<evidence type="ECO:0000256" key="4">
    <source>
        <dbReference type="ARBA" id="ARBA00023239"/>
    </source>
</evidence>
<dbReference type="Pfam" id="PF01242">
    <property type="entry name" value="PTPS"/>
    <property type="match status" value="1"/>
</dbReference>